<dbReference type="AlphaFoldDB" id="A0A927D617"/>
<reference evidence="2" key="1">
    <citation type="submission" date="2020-08" db="EMBL/GenBank/DDBJ databases">
        <title>Sulfitobacter aestuariivivens sp. nov., isolated from a tidal flat.</title>
        <authorList>
            <person name="Park S."/>
            <person name="Yoon J.-H."/>
        </authorList>
    </citation>
    <scope>NUCLEOTIDE SEQUENCE</scope>
    <source>
        <strain evidence="2">TSTF-M16</strain>
    </source>
</reference>
<evidence type="ECO:0000256" key="1">
    <source>
        <dbReference type="HAMAP-Rule" id="MF_01972"/>
    </source>
</evidence>
<dbReference type="Proteomes" id="UP000635142">
    <property type="component" value="Unassembled WGS sequence"/>
</dbReference>
<feature type="binding site" evidence="1">
    <location>
        <position position="284"/>
    </location>
    <ligand>
        <name>substrate</name>
    </ligand>
</feature>
<comment type="caution">
    <text evidence="1">Lacks conserved residue(s) required for the propagation of feature annotation.</text>
</comment>
<dbReference type="InterPro" id="IPR004981">
    <property type="entry name" value="Trp_2_3_dOase"/>
</dbReference>
<comment type="subunit">
    <text evidence="1">Homotetramer.</text>
</comment>
<dbReference type="Pfam" id="PF03301">
    <property type="entry name" value="Trp_dioxygenase"/>
    <property type="match status" value="2"/>
</dbReference>
<organism evidence="2 3">
    <name type="scientific">Sulfitobacter aestuariivivens</name>
    <dbReference type="NCBI Taxonomy" id="2766981"/>
    <lineage>
        <taxon>Bacteria</taxon>
        <taxon>Pseudomonadati</taxon>
        <taxon>Pseudomonadota</taxon>
        <taxon>Alphaproteobacteria</taxon>
        <taxon>Rhodobacterales</taxon>
        <taxon>Roseobacteraceae</taxon>
        <taxon>Sulfitobacter</taxon>
    </lineage>
</organism>
<feature type="binding site" description="axial binding residue" evidence="1">
    <location>
        <position position="270"/>
    </location>
    <ligand>
        <name>heme</name>
        <dbReference type="ChEBI" id="CHEBI:30413"/>
    </ligand>
    <ligandPart>
        <name>Fe</name>
        <dbReference type="ChEBI" id="CHEBI:18248"/>
    </ligandPart>
</feature>
<dbReference type="GO" id="GO:0004833">
    <property type="term" value="F:L-tryptophan 2,3-dioxygenase activity"/>
    <property type="evidence" value="ECO:0007669"/>
    <property type="project" value="UniProtKB-UniRule"/>
</dbReference>
<dbReference type="Gene3D" id="1.20.58.480">
    <property type="match status" value="1"/>
</dbReference>
<comment type="catalytic activity">
    <reaction evidence="1">
        <text>L-tryptophan + O2 = N-formyl-L-kynurenine</text>
        <dbReference type="Rhea" id="RHEA:24536"/>
        <dbReference type="ChEBI" id="CHEBI:15379"/>
        <dbReference type="ChEBI" id="CHEBI:57912"/>
        <dbReference type="ChEBI" id="CHEBI:58629"/>
        <dbReference type="EC" id="1.13.11.11"/>
    </reaction>
</comment>
<comment type="function">
    <text evidence="1">Heme-dependent dioxygenase that catalyzes the oxidative cleavage of the L-tryptophan (L-Trp) pyrrole ring and converts L-tryptophan to N-formyl-L-kynurenine. Catalyzes the oxidative cleavage of the indole moiety.</text>
</comment>
<dbReference type="HAMAP" id="MF_01972">
    <property type="entry name" value="T23O"/>
    <property type="match status" value="1"/>
</dbReference>
<evidence type="ECO:0000313" key="2">
    <source>
        <dbReference type="EMBL" id="MBD3663897.1"/>
    </source>
</evidence>
<dbReference type="EMBL" id="JACTAG010000001">
    <property type="protein sequence ID" value="MBD3663897.1"/>
    <property type="molecule type" value="Genomic_DNA"/>
</dbReference>
<keyword evidence="1" id="KW-0560">Oxidoreductase</keyword>
<dbReference type="SUPFAM" id="SSF140959">
    <property type="entry name" value="Indolic compounds 2,3-dioxygenase-like"/>
    <property type="match status" value="1"/>
</dbReference>
<dbReference type="GO" id="GO:0046872">
    <property type="term" value="F:metal ion binding"/>
    <property type="evidence" value="ECO:0007669"/>
    <property type="project" value="UniProtKB-KW"/>
</dbReference>
<comment type="similarity">
    <text evidence="1">Belongs to the tryptophan 2,3-dioxygenase family.</text>
</comment>
<comment type="caution">
    <text evidence="2">The sequence shown here is derived from an EMBL/GenBank/DDBJ whole genome shotgun (WGS) entry which is preliminary data.</text>
</comment>
<evidence type="ECO:0000313" key="3">
    <source>
        <dbReference type="Proteomes" id="UP000635142"/>
    </source>
</evidence>
<name>A0A927D617_9RHOB</name>
<dbReference type="PANTHER" id="PTHR10138:SF0">
    <property type="entry name" value="TRYPTOPHAN 2,3-DIOXYGENASE"/>
    <property type="match status" value="1"/>
</dbReference>
<gene>
    <name evidence="1" type="primary">kynA</name>
    <name evidence="2" type="ORF">H9Q16_08190</name>
</gene>
<feature type="binding site" evidence="1">
    <location>
        <position position="147"/>
    </location>
    <ligand>
        <name>substrate</name>
    </ligand>
</feature>
<dbReference type="GO" id="GO:0019442">
    <property type="term" value="P:L-tryptophan catabolic process to acetyl-CoA"/>
    <property type="evidence" value="ECO:0007669"/>
    <property type="project" value="TreeGrafter"/>
</dbReference>
<dbReference type="InterPro" id="IPR037217">
    <property type="entry name" value="Trp/Indoleamine_2_3_dOase-like"/>
</dbReference>
<comment type="pathway">
    <text evidence="1">Amino-acid degradation; L-tryptophan degradation via kynurenine pathway; L-kynurenine from L-tryptophan: step 1/2.</text>
</comment>
<proteinExistence type="inferred from homology"/>
<accession>A0A927D617</accession>
<keyword evidence="1" id="KW-0223">Dioxygenase</keyword>
<dbReference type="GO" id="GO:0020037">
    <property type="term" value="F:heme binding"/>
    <property type="evidence" value="ECO:0007669"/>
    <property type="project" value="UniProtKB-UniRule"/>
</dbReference>
<protein>
    <recommendedName>
        <fullName evidence="1">Tryptophan 2,3-dioxygenase</fullName>
        <shortName evidence="1">TDO</shortName>
        <ecNumber evidence="1">1.13.11.11</ecNumber>
    </recommendedName>
    <alternativeName>
        <fullName evidence="1">Tryptamin 2,3-dioxygenase</fullName>
    </alternativeName>
    <alternativeName>
        <fullName evidence="1">Tryptophan oxygenase</fullName>
        <shortName evidence="1">TO</shortName>
        <shortName evidence="1">TRPO</shortName>
    </alternativeName>
    <alternativeName>
        <fullName evidence="1">Tryptophan pyrrolase</fullName>
    </alternativeName>
    <alternativeName>
        <fullName evidence="1">Tryptophanase</fullName>
    </alternativeName>
</protein>
<keyword evidence="1" id="KW-0349">Heme</keyword>
<dbReference type="EC" id="1.13.11.11" evidence="1"/>
<keyword evidence="1" id="KW-0408">Iron</keyword>
<dbReference type="GO" id="GO:0019441">
    <property type="term" value="P:L-tryptophan catabolic process to kynurenine"/>
    <property type="evidence" value="ECO:0007669"/>
    <property type="project" value="UniProtKB-UniRule"/>
</dbReference>
<keyword evidence="1" id="KW-0479">Metal-binding</keyword>
<sequence>MPSYKPVFPNLIDASQVEASVHPRPMGMTTDATRAEMAEQTGGEPMVEFQGKTNPYIDYQSIDLLLSLQHPRSDGYDEMSFFVMGQVKELLFRGLHFELFNARAQLREGAVTNALVILNRAGAYVDHLADTWNILNTITTEGFNEFRDHLSTASGQLSFMYRHVEFILGNKSKRLATAHKNVRHVWPAMKEALESPSLYDAAISVIHNAGHKVDNAALNRDWAETYQSNASVASAWAEVYQNPAPDNPLYLLAEQLIAIDEKMSFYRWRHFTSVHKIIGYKPGTGGSAGVGWLQHVTQHRFFPELWEIRDSL</sequence>
<keyword evidence="3" id="KW-1185">Reference proteome</keyword>
<dbReference type="PANTHER" id="PTHR10138">
    <property type="entry name" value="TRYPTOPHAN 2,3-DIOXYGENASE"/>
    <property type="match status" value="1"/>
</dbReference>
<comment type="cofactor">
    <cofactor evidence="1">
        <name>heme</name>
        <dbReference type="ChEBI" id="CHEBI:30413"/>
    </cofactor>
    <text evidence="1">Binds 1 heme group per subunit.</text>
</comment>
<keyword evidence="1" id="KW-0823">Tryptophan catabolism</keyword>
<dbReference type="RefSeq" id="WP_191074821.1">
    <property type="nucleotide sequence ID" value="NZ_JACTAG010000001.1"/>
</dbReference>